<organism evidence="1 2">
    <name type="scientific">Paracoccus denitrificans (strain Pd 1222)</name>
    <dbReference type="NCBI Taxonomy" id="318586"/>
    <lineage>
        <taxon>Bacteria</taxon>
        <taxon>Pseudomonadati</taxon>
        <taxon>Pseudomonadota</taxon>
        <taxon>Alphaproteobacteria</taxon>
        <taxon>Rhodobacterales</taxon>
        <taxon>Paracoccaceae</taxon>
        <taxon>Paracoccus</taxon>
    </lineage>
</organism>
<evidence type="ECO:0000313" key="2">
    <source>
        <dbReference type="Proteomes" id="UP000000361"/>
    </source>
</evidence>
<proteinExistence type="predicted"/>
<name>A1AYX7_PARDP</name>
<reference evidence="2" key="1">
    <citation type="submission" date="2006-12" db="EMBL/GenBank/DDBJ databases">
        <title>Complete sequence of chromosome 1 of Paracoccus denitrificans PD1222.</title>
        <authorList>
            <person name="Copeland A."/>
            <person name="Lucas S."/>
            <person name="Lapidus A."/>
            <person name="Barry K."/>
            <person name="Detter J.C."/>
            <person name="Glavina del Rio T."/>
            <person name="Hammon N."/>
            <person name="Israni S."/>
            <person name="Dalin E."/>
            <person name="Tice H."/>
            <person name="Pitluck S."/>
            <person name="Munk A.C."/>
            <person name="Brettin T."/>
            <person name="Bruce D."/>
            <person name="Han C."/>
            <person name="Tapia R."/>
            <person name="Gilna P."/>
            <person name="Schmutz J."/>
            <person name="Larimer F."/>
            <person name="Land M."/>
            <person name="Hauser L."/>
            <person name="Kyrpides N."/>
            <person name="Lykidis A."/>
            <person name="Spiro S."/>
            <person name="Richardson D.J."/>
            <person name="Moir J.W.B."/>
            <person name="Ferguson S.J."/>
            <person name="van Spanning R.J.M."/>
            <person name="Richardson P."/>
        </authorList>
    </citation>
    <scope>NUCLEOTIDE SEQUENCE [LARGE SCALE GENOMIC DNA]</scope>
    <source>
        <strain evidence="2">Pd 1222</strain>
    </source>
</reference>
<dbReference type="KEGG" id="pde:Pden_0357"/>
<accession>A1AYX7</accession>
<evidence type="ECO:0000313" key="1">
    <source>
        <dbReference type="EMBL" id="ABL68471.1"/>
    </source>
</evidence>
<dbReference type="OrthoDB" id="7781097at2"/>
<dbReference type="EnsemblBacteria" id="ABL68471">
    <property type="protein sequence ID" value="ABL68471"/>
    <property type="gene ID" value="Pden_0357"/>
</dbReference>
<dbReference type="EMBL" id="CP000489">
    <property type="protein sequence ID" value="ABL68471.1"/>
    <property type="molecule type" value="Genomic_DNA"/>
</dbReference>
<dbReference type="HOGENOM" id="CLU_2495063_0_0_5"/>
<dbReference type="AlphaFoldDB" id="A1AYX7"/>
<keyword evidence="2" id="KW-1185">Reference proteome</keyword>
<dbReference type="STRING" id="318586.Pden_0357"/>
<sequence>MDALPAGGSILVVMTWDRARIYREGIVIRRGAEIEARTVVVSMGAKDIISRLTGALLPIIITADVRAYCPRPLLLRIEDLAARPLN</sequence>
<gene>
    <name evidence="1" type="ordered locus">Pden_0357</name>
</gene>
<dbReference type="Proteomes" id="UP000000361">
    <property type="component" value="Chromosome 1"/>
</dbReference>
<protein>
    <submittedName>
        <fullName evidence="1">Uncharacterized protein</fullName>
    </submittedName>
</protein>